<feature type="active site" description="Nucleophile" evidence="9">
    <location>
        <position position="371"/>
    </location>
</feature>
<dbReference type="Gene3D" id="3.20.20.80">
    <property type="entry name" value="Glycosidases"/>
    <property type="match status" value="1"/>
</dbReference>
<evidence type="ECO:0000256" key="4">
    <source>
        <dbReference type="ARBA" id="ARBA00022801"/>
    </source>
</evidence>
<dbReference type="Pfam" id="PF00232">
    <property type="entry name" value="Glyco_hydro_1"/>
    <property type="match status" value="1"/>
</dbReference>
<keyword evidence="7 11" id="KW-0326">Glycosidase</keyword>
<evidence type="ECO:0000256" key="7">
    <source>
        <dbReference type="ARBA" id="ARBA00023295"/>
    </source>
</evidence>
<comment type="similarity">
    <text evidence="2 11">Belongs to the glycosyl hydrolase 1 family.</text>
</comment>
<proteinExistence type="inferred from homology"/>
<evidence type="ECO:0000313" key="12">
    <source>
        <dbReference type="EMBL" id="RKM90116.1"/>
    </source>
</evidence>
<feature type="binding site" evidence="10">
    <location>
        <position position="128"/>
    </location>
    <ligand>
        <name>substrate</name>
    </ligand>
</feature>
<evidence type="ECO:0000256" key="5">
    <source>
        <dbReference type="ARBA" id="ARBA00023001"/>
    </source>
</evidence>
<sequence>MTDTGSPRDLPRFPAHFRFGAATAAYQIEGAHDEDGRAPSIWDTYCRTPGKVEGGATGDTACDHYHRYREDIALLRELGVDSYRFSVAWPRVRPGGDGEVNKAGLDFYDRLTDLLLEAGITPCATLYHWDLPQALEDRGGWRIRETAELFAEYTAVVAGRLGDRVGRWMTLNEPFCSAFLGYARGRHAPGAREGRGALAAAHHLLVGHGLAVRALREAGAREVGITLNPELLVPESDTSADRAAVRRAKTVHNDIWLDPLFAGRYPRYERETWGELAADPAWRLDGDLELIGQPLDFAGVNYYRPMTVRDVPHTEPDPAARTAVDIGAAELWREDVRRTTMGWPVVPEALGELLTGLTREYPSLPPLLITENGSSEADTVADDGSVHDADRVAYLRDHLRVLADTIAAGVDVRGYFVWSLLDNFEWAFGYGRRFGIVRVDYDTLERTPKDSYHWYRSLIADHRARHGGAPRTTG</sequence>
<gene>
    <name evidence="12" type="ORF">SFRA_032330</name>
</gene>
<keyword evidence="5" id="KW-0136">Cellulose degradation</keyword>
<dbReference type="GO" id="GO:0005829">
    <property type="term" value="C:cytosol"/>
    <property type="evidence" value="ECO:0007669"/>
    <property type="project" value="TreeGrafter"/>
</dbReference>
<feature type="active site" description="Proton donor" evidence="9">
    <location>
        <position position="173"/>
    </location>
</feature>
<dbReference type="RefSeq" id="WP_043467999.1">
    <property type="nucleotide sequence ID" value="NZ_CP134822.1"/>
</dbReference>
<protein>
    <recommendedName>
        <fullName evidence="3 11">Beta-glucosidase</fullName>
        <ecNumber evidence="3 11">3.2.1.21</ecNumber>
    </recommendedName>
</protein>
<evidence type="ECO:0000256" key="11">
    <source>
        <dbReference type="RuleBase" id="RU361175"/>
    </source>
</evidence>
<dbReference type="InterPro" id="IPR033132">
    <property type="entry name" value="GH_1_N_CS"/>
</dbReference>
<evidence type="ECO:0000256" key="6">
    <source>
        <dbReference type="ARBA" id="ARBA00023277"/>
    </source>
</evidence>
<feature type="binding site" evidence="10">
    <location>
        <position position="418"/>
    </location>
    <ligand>
        <name>substrate</name>
    </ligand>
</feature>
<keyword evidence="6" id="KW-0119">Carbohydrate metabolism</keyword>
<dbReference type="PRINTS" id="PR00131">
    <property type="entry name" value="GLHYDRLASE1"/>
</dbReference>
<evidence type="ECO:0000256" key="10">
    <source>
        <dbReference type="PIRSR" id="PIRSR617736-2"/>
    </source>
</evidence>
<feature type="binding site" evidence="10">
    <location>
        <position position="27"/>
    </location>
    <ligand>
        <name>substrate</name>
    </ligand>
</feature>
<comment type="catalytic activity">
    <reaction evidence="1 11">
        <text>Hydrolysis of terminal, non-reducing beta-D-glucosyl residues with release of beta-D-glucose.</text>
        <dbReference type="EC" id="3.2.1.21"/>
    </reaction>
</comment>
<evidence type="ECO:0000256" key="8">
    <source>
        <dbReference type="ARBA" id="ARBA00023326"/>
    </source>
</evidence>
<dbReference type="FunFam" id="3.20.20.80:FF:000004">
    <property type="entry name" value="Beta-glucosidase 6-phospho-beta-glucosidase"/>
    <property type="match status" value="1"/>
</dbReference>
<dbReference type="InterPro" id="IPR017853">
    <property type="entry name" value="GH"/>
</dbReference>
<dbReference type="NCBIfam" id="TIGR03356">
    <property type="entry name" value="BGL"/>
    <property type="match status" value="1"/>
</dbReference>
<dbReference type="PANTHER" id="PTHR10353">
    <property type="entry name" value="GLYCOSYL HYDROLASE"/>
    <property type="match status" value="1"/>
</dbReference>
<comment type="caution">
    <text evidence="12">The sequence shown here is derived from an EMBL/GenBank/DDBJ whole genome shotgun (WGS) entry which is preliminary data.</text>
</comment>
<keyword evidence="13" id="KW-1185">Reference proteome</keyword>
<keyword evidence="4 11" id="KW-0378">Hydrolase</keyword>
<feature type="binding site" evidence="10">
    <location>
        <begin position="425"/>
        <end position="426"/>
    </location>
    <ligand>
        <name>substrate</name>
    </ligand>
</feature>
<accession>A0A3R7IJW1</accession>
<evidence type="ECO:0000256" key="2">
    <source>
        <dbReference type="ARBA" id="ARBA00010838"/>
    </source>
</evidence>
<dbReference type="PANTHER" id="PTHR10353:SF36">
    <property type="entry name" value="LP05116P"/>
    <property type="match status" value="1"/>
</dbReference>
<dbReference type="OrthoDB" id="9765195at2"/>
<dbReference type="EC" id="3.2.1.21" evidence="3 11"/>
<dbReference type="PROSITE" id="PS00653">
    <property type="entry name" value="GLYCOSYL_HYDROL_F1_2"/>
    <property type="match status" value="1"/>
</dbReference>
<dbReference type="EMBL" id="JNAD02000026">
    <property type="protein sequence ID" value="RKM90116.1"/>
    <property type="molecule type" value="Genomic_DNA"/>
</dbReference>
<dbReference type="InterPro" id="IPR001360">
    <property type="entry name" value="Glyco_hydro_1"/>
</dbReference>
<dbReference type="InterPro" id="IPR017736">
    <property type="entry name" value="Glyco_hydro_1_beta-glucosidase"/>
</dbReference>
<evidence type="ECO:0000256" key="1">
    <source>
        <dbReference type="ARBA" id="ARBA00000448"/>
    </source>
</evidence>
<dbReference type="GO" id="GO:0030245">
    <property type="term" value="P:cellulose catabolic process"/>
    <property type="evidence" value="ECO:0007669"/>
    <property type="project" value="UniProtKB-KW"/>
</dbReference>
<feature type="binding site" evidence="10">
    <location>
        <position position="303"/>
    </location>
    <ligand>
        <name>substrate</name>
    </ligand>
</feature>
<keyword evidence="8" id="KW-0624">Polysaccharide degradation</keyword>
<dbReference type="Proteomes" id="UP000028058">
    <property type="component" value="Unassembled WGS sequence"/>
</dbReference>
<dbReference type="SUPFAM" id="SSF51445">
    <property type="entry name" value="(Trans)glycosidases"/>
    <property type="match status" value="1"/>
</dbReference>
<dbReference type="GO" id="GO:0008422">
    <property type="term" value="F:beta-glucosidase activity"/>
    <property type="evidence" value="ECO:0007669"/>
    <property type="project" value="UniProtKB-EC"/>
</dbReference>
<evidence type="ECO:0000256" key="9">
    <source>
        <dbReference type="PIRSR" id="PIRSR617736-1"/>
    </source>
</evidence>
<evidence type="ECO:0000256" key="3">
    <source>
        <dbReference type="ARBA" id="ARBA00012744"/>
    </source>
</evidence>
<reference evidence="12 13" key="1">
    <citation type="journal article" date="2014" name="Genome Announc.">
        <title>Draft Genome Sequence of Streptomyces fradiae ATCC 19609, a Strain Highly Sensitive to Antibiotics.</title>
        <authorList>
            <person name="Bekker O.B."/>
            <person name="Klimina K.M."/>
            <person name="Vatlin A.A."/>
            <person name="Zakharevich N.V."/>
            <person name="Kasianov A.S."/>
            <person name="Danilenko V.N."/>
        </authorList>
    </citation>
    <scope>NUCLEOTIDE SEQUENCE [LARGE SCALE GENOMIC DNA]</scope>
    <source>
        <strain evidence="12 13">ATCC 19609</strain>
    </source>
</reference>
<feature type="binding site" evidence="10">
    <location>
        <position position="172"/>
    </location>
    <ligand>
        <name>substrate</name>
    </ligand>
</feature>
<organism evidence="12 13">
    <name type="scientific">Streptomyces xinghaiensis</name>
    <dbReference type="NCBI Taxonomy" id="1038928"/>
    <lineage>
        <taxon>Bacteria</taxon>
        <taxon>Bacillati</taxon>
        <taxon>Actinomycetota</taxon>
        <taxon>Actinomycetes</taxon>
        <taxon>Kitasatosporales</taxon>
        <taxon>Streptomycetaceae</taxon>
        <taxon>Streptomyces</taxon>
    </lineage>
</organism>
<dbReference type="AlphaFoldDB" id="A0A3R7IJW1"/>
<name>A0A3R7IJW1_9ACTN</name>
<evidence type="ECO:0000313" key="13">
    <source>
        <dbReference type="Proteomes" id="UP000028058"/>
    </source>
</evidence>